<accession>A0A699ICX6</accession>
<feature type="non-terminal residue" evidence="2">
    <location>
        <position position="199"/>
    </location>
</feature>
<gene>
    <name evidence="2" type="ORF">Tci_513985</name>
</gene>
<reference evidence="2" key="1">
    <citation type="journal article" date="2019" name="Sci. Rep.">
        <title>Draft genome of Tanacetum cinerariifolium, the natural source of mosquito coil.</title>
        <authorList>
            <person name="Yamashiro T."/>
            <person name="Shiraishi A."/>
            <person name="Satake H."/>
            <person name="Nakayama K."/>
        </authorList>
    </citation>
    <scope>NUCLEOTIDE SEQUENCE</scope>
</reference>
<feature type="region of interest" description="Disordered" evidence="1">
    <location>
        <begin position="170"/>
        <end position="199"/>
    </location>
</feature>
<dbReference type="EMBL" id="BKCJ010276753">
    <property type="protein sequence ID" value="GEZ42012.1"/>
    <property type="molecule type" value="Genomic_DNA"/>
</dbReference>
<name>A0A699ICX6_TANCI</name>
<comment type="caution">
    <text evidence="2">The sequence shown here is derived from an EMBL/GenBank/DDBJ whole genome shotgun (WGS) entry which is preliminary data.</text>
</comment>
<dbReference type="AlphaFoldDB" id="A0A699ICX6"/>
<evidence type="ECO:0000256" key="1">
    <source>
        <dbReference type="SAM" id="MobiDB-lite"/>
    </source>
</evidence>
<evidence type="ECO:0000313" key="2">
    <source>
        <dbReference type="EMBL" id="GEZ42012.1"/>
    </source>
</evidence>
<protein>
    <submittedName>
        <fullName evidence="2">Uncharacterized protein</fullName>
    </submittedName>
</protein>
<organism evidence="2">
    <name type="scientific">Tanacetum cinerariifolium</name>
    <name type="common">Dalmatian daisy</name>
    <name type="synonym">Chrysanthemum cinerariifolium</name>
    <dbReference type="NCBI Taxonomy" id="118510"/>
    <lineage>
        <taxon>Eukaryota</taxon>
        <taxon>Viridiplantae</taxon>
        <taxon>Streptophyta</taxon>
        <taxon>Embryophyta</taxon>
        <taxon>Tracheophyta</taxon>
        <taxon>Spermatophyta</taxon>
        <taxon>Magnoliopsida</taxon>
        <taxon>eudicotyledons</taxon>
        <taxon>Gunneridae</taxon>
        <taxon>Pentapetalae</taxon>
        <taxon>asterids</taxon>
        <taxon>campanulids</taxon>
        <taxon>Asterales</taxon>
        <taxon>Asteraceae</taxon>
        <taxon>Asteroideae</taxon>
        <taxon>Anthemideae</taxon>
        <taxon>Anthemidinae</taxon>
        <taxon>Tanacetum</taxon>
    </lineage>
</organism>
<sequence length="199" mass="22753">MESYSERTQQMSRKDSSWNTVRLLILQILWGIVHSTNLDFALLIWDEFEWQTVKRSSRPSKMSKLLYTRITKLIIDSLNKSIPRKSDSNDAIKKKAGYTYYMANKVESEKAKIVDKPKEQHVSPIKSGRGKGFVCYDDPVSNVPKKLKKDVVPRKTRSLIIVEEAVVDKSEEIANETDDTDKSDMDLSNDNPHGDDADA</sequence>
<proteinExistence type="predicted"/>